<dbReference type="EMBL" id="UFSM01000001">
    <property type="protein sequence ID" value="SUU89118.1"/>
    <property type="molecule type" value="Genomic_DNA"/>
</dbReference>
<sequence length="102" mass="11235">MDNNPASETPPTTLATVVVRLPAVLVDLFPGAVRRVDVPATTVRDMVDQLDKRWPGMRDRICDSRPSIRKHLNVFVEGERATLKTKLRPGVEVFVLTAISGG</sequence>
<dbReference type="Pfam" id="PF02597">
    <property type="entry name" value="ThiS"/>
    <property type="match status" value="1"/>
</dbReference>
<dbReference type="OrthoDB" id="9156098at2"/>
<dbReference type="SUPFAM" id="SSF54285">
    <property type="entry name" value="MoaD/ThiS"/>
    <property type="match status" value="1"/>
</dbReference>
<dbReference type="AlphaFoldDB" id="A0A380WK25"/>
<dbReference type="InterPro" id="IPR003749">
    <property type="entry name" value="ThiS/MoaD-like"/>
</dbReference>
<dbReference type="InterPro" id="IPR012675">
    <property type="entry name" value="Beta-grasp_dom_sf"/>
</dbReference>
<dbReference type="PANTHER" id="PTHR38031:SF1">
    <property type="entry name" value="SULFUR CARRIER PROTEIN CYSO"/>
    <property type="match status" value="1"/>
</dbReference>
<accession>A0A380WK25</accession>
<name>A0A380WK25_AMIAI</name>
<dbReference type="RefSeq" id="WP_115731342.1">
    <property type="nucleotide sequence ID" value="NZ_BAAAVY010000031.1"/>
</dbReference>
<dbReference type="InterPro" id="IPR052045">
    <property type="entry name" value="Sulfur_Carrier/Prot_Modifier"/>
</dbReference>
<dbReference type="Gene3D" id="3.10.20.30">
    <property type="match status" value="1"/>
</dbReference>
<protein>
    <submittedName>
        <fullName evidence="1">MoaD family protein</fullName>
    </submittedName>
</protein>
<dbReference type="CDD" id="cd17040">
    <property type="entry name" value="Ubl_MoaD_like"/>
    <property type="match status" value="1"/>
</dbReference>
<evidence type="ECO:0000313" key="2">
    <source>
        <dbReference type="Proteomes" id="UP000254701"/>
    </source>
</evidence>
<organism evidence="1 2">
    <name type="scientific">Aminobacter aminovorans</name>
    <name type="common">Chelatobacter heintzii</name>
    <dbReference type="NCBI Taxonomy" id="83263"/>
    <lineage>
        <taxon>Bacteria</taxon>
        <taxon>Pseudomonadati</taxon>
        <taxon>Pseudomonadota</taxon>
        <taxon>Alphaproteobacteria</taxon>
        <taxon>Hyphomicrobiales</taxon>
        <taxon>Phyllobacteriaceae</taxon>
        <taxon>Aminobacter</taxon>
    </lineage>
</organism>
<dbReference type="Proteomes" id="UP000254701">
    <property type="component" value="Unassembled WGS sequence"/>
</dbReference>
<proteinExistence type="predicted"/>
<evidence type="ECO:0000313" key="1">
    <source>
        <dbReference type="EMBL" id="SUU89118.1"/>
    </source>
</evidence>
<gene>
    <name evidence="1" type="ORF">NCTC10684_02351</name>
</gene>
<reference evidence="1 2" key="1">
    <citation type="submission" date="2018-06" db="EMBL/GenBank/DDBJ databases">
        <authorList>
            <consortium name="Pathogen Informatics"/>
            <person name="Doyle S."/>
        </authorList>
    </citation>
    <scope>NUCLEOTIDE SEQUENCE [LARGE SCALE GENOMIC DNA]</scope>
    <source>
        <strain evidence="1 2">NCTC10684</strain>
    </source>
</reference>
<dbReference type="InterPro" id="IPR016155">
    <property type="entry name" value="Mopterin_synth/thiamin_S_b"/>
</dbReference>
<dbReference type="PANTHER" id="PTHR38031">
    <property type="entry name" value="SULFUR CARRIER PROTEIN SLR0821-RELATED"/>
    <property type="match status" value="1"/>
</dbReference>